<sequence>MGYVLCCLKMKQHGKADYQEPSNQVRENQPNVAAMAMDGDIPSIPQFRCPEVSSSEQNKVIAELSKKNYSRSDRSCQNKTKSLALIHEDNNPFSQSDGSYQNKTKSPALIHKDSHPFSQSDGSYQNNTNSLALIHQDNHPFSQSEGSYQNNTNSLALIHEDKHPFSPNQKHLAWTKNSSSTAYSSGSCLAVSEPSIHELHFPHPFPNFDDTSGTSNFNGEQADKSCYSMDCENPEQLPFAEHQVQNMQNQLNELITNGSSSSTEISSRSHTTITKEQSWIEPRMSPPYCDLFPNGELCNLYGLLSELEAEIGVSQYGQLGESTSWDNRLAKNRQPEPPIQQARPPLPEEKGSIKPTLSHLPGTEKIITEYASSDEVPAKAKEYNHHASQTLKNDKGKTIDTSSEISPIKSQIQIPSMTTWTDILEEEPLEPIITPALSQLAPQFPEETIMLLHTIQKLKPKTSSQAIELSSNVTPLTTSGNRLKRKYSEMINRPQAILQNEDQYF</sequence>
<organism evidence="2 3">
    <name type="scientific">Eucalyptus globulus</name>
    <name type="common">Tasmanian blue gum</name>
    <dbReference type="NCBI Taxonomy" id="34317"/>
    <lineage>
        <taxon>Eukaryota</taxon>
        <taxon>Viridiplantae</taxon>
        <taxon>Streptophyta</taxon>
        <taxon>Embryophyta</taxon>
        <taxon>Tracheophyta</taxon>
        <taxon>Spermatophyta</taxon>
        <taxon>Magnoliopsida</taxon>
        <taxon>eudicotyledons</taxon>
        <taxon>Gunneridae</taxon>
        <taxon>Pentapetalae</taxon>
        <taxon>rosids</taxon>
        <taxon>malvids</taxon>
        <taxon>Myrtales</taxon>
        <taxon>Myrtaceae</taxon>
        <taxon>Myrtoideae</taxon>
        <taxon>Eucalypteae</taxon>
        <taxon>Eucalyptus</taxon>
    </lineage>
</organism>
<comment type="caution">
    <text evidence="2">The sequence shown here is derived from an EMBL/GenBank/DDBJ whole genome shotgun (WGS) entry which is preliminary data.</text>
</comment>
<feature type="compositionally biased region" description="Polar residues" evidence="1">
    <location>
        <begin position="91"/>
        <end position="105"/>
    </location>
</feature>
<protein>
    <submittedName>
        <fullName evidence="2">Uncharacterized protein</fullName>
    </submittedName>
</protein>
<name>A0ABD3JR17_EUCGL</name>
<evidence type="ECO:0000313" key="2">
    <source>
        <dbReference type="EMBL" id="KAL3730085.1"/>
    </source>
</evidence>
<dbReference type="Proteomes" id="UP001634007">
    <property type="component" value="Unassembled WGS sequence"/>
</dbReference>
<accession>A0ABD3JR17</accession>
<evidence type="ECO:0000313" key="3">
    <source>
        <dbReference type="Proteomes" id="UP001634007"/>
    </source>
</evidence>
<keyword evidence="3" id="KW-1185">Reference proteome</keyword>
<feature type="region of interest" description="Disordered" evidence="1">
    <location>
        <begin position="328"/>
        <end position="359"/>
    </location>
</feature>
<reference evidence="2 3" key="1">
    <citation type="submission" date="2024-11" db="EMBL/GenBank/DDBJ databases">
        <title>Chromosome-level genome assembly of Eucalyptus globulus Labill. provides insights into its genome evolution.</title>
        <authorList>
            <person name="Li X."/>
        </authorList>
    </citation>
    <scope>NUCLEOTIDE SEQUENCE [LARGE SCALE GENOMIC DNA]</scope>
    <source>
        <strain evidence="2">CL2024</strain>
        <tissue evidence="2">Fresh tender leaves</tissue>
    </source>
</reference>
<proteinExistence type="predicted"/>
<feature type="region of interest" description="Disordered" evidence="1">
    <location>
        <begin position="86"/>
        <end position="105"/>
    </location>
</feature>
<gene>
    <name evidence="2" type="ORF">ACJRO7_027136</name>
</gene>
<evidence type="ECO:0000256" key="1">
    <source>
        <dbReference type="SAM" id="MobiDB-lite"/>
    </source>
</evidence>
<dbReference type="EMBL" id="JBJKBG010000007">
    <property type="protein sequence ID" value="KAL3730085.1"/>
    <property type="molecule type" value="Genomic_DNA"/>
</dbReference>
<dbReference type="AlphaFoldDB" id="A0ABD3JR17"/>